<sequence>MMMSIIKMSFILVFIFASYICNYSEARGPIFQIPCHSDLDCERRYGPSCKCINTNCCPTPPFDKIHIQTSKE</sequence>
<evidence type="ECO:0000313" key="3">
    <source>
        <dbReference type="Proteomes" id="UP001497480"/>
    </source>
</evidence>
<name>A0AAV1XKP2_LUPLU</name>
<evidence type="ECO:0000313" key="2">
    <source>
        <dbReference type="EMBL" id="CAL0321493.1"/>
    </source>
</evidence>
<feature type="chain" id="PRO_5043875292" evidence="1">
    <location>
        <begin position="27"/>
        <end position="72"/>
    </location>
</feature>
<protein>
    <submittedName>
        <fullName evidence="2">Uncharacterized protein</fullName>
    </submittedName>
</protein>
<feature type="signal peptide" evidence="1">
    <location>
        <begin position="1"/>
        <end position="26"/>
    </location>
</feature>
<accession>A0AAV1XKP2</accession>
<gene>
    <name evidence="2" type="ORF">LLUT_LOCUS22553</name>
</gene>
<dbReference type="EMBL" id="CAXHTB010000015">
    <property type="protein sequence ID" value="CAL0321493.1"/>
    <property type="molecule type" value="Genomic_DNA"/>
</dbReference>
<dbReference type="Proteomes" id="UP001497480">
    <property type="component" value="Unassembled WGS sequence"/>
</dbReference>
<keyword evidence="3" id="KW-1185">Reference proteome</keyword>
<keyword evidence="1" id="KW-0732">Signal</keyword>
<proteinExistence type="predicted"/>
<reference evidence="2 3" key="1">
    <citation type="submission" date="2024-03" db="EMBL/GenBank/DDBJ databases">
        <authorList>
            <person name="Martinez-Hernandez J."/>
        </authorList>
    </citation>
    <scope>NUCLEOTIDE SEQUENCE [LARGE SCALE GENOMIC DNA]</scope>
</reference>
<dbReference type="AlphaFoldDB" id="A0AAV1XKP2"/>
<evidence type="ECO:0000256" key="1">
    <source>
        <dbReference type="SAM" id="SignalP"/>
    </source>
</evidence>
<comment type="caution">
    <text evidence="2">The sequence shown here is derived from an EMBL/GenBank/DDBJ whole genome shotgun (WGS) entry which is preliminary data.</text>
</comment>
<organism evidence="2 3">
    <name type="scientific">Lupinus luteus</name>
    <name type="common">European yellow lupine</name>
    <dbReference type="NCBI Taxonomy" id="3873"/>
    <lineage>
        <taxon>Eukaryota</taxon>
        <taxon>Viridiplantae</taxon>
        <taxon>Streptophyta</taxon>
        <taxon>Embryophyta</taxon>
        <taxon>Tracheophyta</taxon>
        <taxon>Spermatophyta</taxon>
        <taxon>Magnoliopsida</taxon>
        <taxon>eudicotyledons</taxon>
        <taxon>Gunneridae</taxon>
        <taxon>Pentapetalae</taxon>
        <taxon>rosids</taxon>
        <taxon>fabids</taxon>
        <taxon>Fabales</taxon>
        <taxon>Fabaceae</taxon>
        <taxon>Papilionoideae</taxon>
        <taxon>50 kb inversion clade</taxon>
        <taxon>genistoids sensu lato</taxon>
        <taxon>core genistoids</taxon>
        <taxon>Genisteae</taxon>
        <taxon>Lupinus</taxon>
    </lineage>
</organism>